<evidence type="ECO:0000313" key="1">
    <source>
        <dbReference type="EMBL" id="CAF1736724.1"/>
    </source>
</evidence>
<accession>A0A816J7E3</accession>
<sequence>MFYRSPSLFFKRFLQAPAMLKAVNSSERIRVVDLGILLNYLRERCAIEDLFDENEDVGKKASSSGVESSTSKY</sequence>
<protein>
    <submittedName>
        <fullName evidence="1">(rape) hypothetical protein</fullName>
    </submittedName>
</protein>
<proteinExistence type="predicted"/>
<dbReference type="AlphaFoldDB" id="A0A816J7E3"/>
<dbReference type="EMBL" id="HG994373">
    <property type="protein sequence ID" value="CAF1736724.1"/>
    <property type="molecule type" value="Genomic_DNA"/>
</dbReference>
<name>A0A816J7E3_BRANA</name>
<gene>
    <name evidence="1" type="ORF">DARMORV10_C09P30030.1</name>
</gene>
<organism evidence="1">
    <name type="scientific">Brassica napus</name>
    <name type="common">Rape</name>
    <dbReference type="NCBI Taxonomy" id="3708"/>
    <lineage>
        <taxon>Eukaryota</taxon>
        <taxon>Viridiplantae</taxon>
        <taxon>Streptophyta</taxon>
        <taxon>Embryophyta</taxon>
        <taxon>Tracheophyta</taxon>
        <taxon>Spermatophyta</taxon>
        <taxon>Magnoliopsida</taxon>
        <taxon>eudicotyledons</taxon>
        <taxon>Gunneridae</taxon>
        <taxon>Pentapetalae</taxon>
        <taxon>rosids</taxon>
        <taxon>malvids</taxon>
        <taxon>Brassicales</taxon>
        <taxon>Brassicaceae</taxon>
        <taxon>Brassiceae</taxon>
        <taxon>Brassica</taxon>
    </lineage>
</organism>
<dbReference type="Proteomes" id="UP001295469">
    <property type="component" value="Chromosome C09"/>
</dbReference>
<reference evidence="1" key="1">
    <citation type="submission" date="2021-01" db="EMBL/GenBank/DDBJ databases">
        <authorList>
            <consortium name="Genoscope - CEA"/>
            <person name="William W."/>
        </authorList>
    </citation>
    <scope>NUCLEOTIDE SEQUENCE</scope>
</reference>